<dbReference type="RefSeq" id="XP_033396595.1">
    <property type="nucleotide sequence ID" value="XM_033540625.1"/>
</dbReference>
<organism evidence="2 3">
    <name type="scientific">Aplosporella prunicola CBS 121167</name>
    <dbReference type="NCBI Taxonomy" id="1176127"/>
    <lineage>
        <taxon>Eukaryota</taxon>
        <taxon>Fungi</taxon>
        <taxon>Dikarya</taxon>
        <taxon>Ascomycota</taxon>
        <taxon>Pezizomycotina</taxon>
        <taxon>Dothideomycetes</taxon>
        <taxon>Dothideomycetes incertae sedis</taxon>
        <taxon>Botryosphaeriales</taxon>
        <taxon>Aplosporellaceae</taxon>
        <taxon>Aplosporella</taxon>
    </lineage>
</organism>
<keyword evidence="3" id="KW-1185">Reference proteome</keyword>
<proteinExistence type="predicted"/>
<dbReference type="Proteomes" id="UP000799438">
    <property type="component" value="Unassembled WGS sequence"/>
</dbReference>
<evidence type="ECO:0000313" key="2">
    <source>
        <dbReference type="EMBL" id="KAF2140882.1"/>
    </source>
</evidence>
<dbReference type="EMBL" id="ML995488">
    <property type="protein sequence ID" value="KAF2140882.1"/>
    <property type="molecule type" value="Genomic_DNA"/>
</dbReference>
<feature type="region of interest" description="Disordered" evidence="1">
    <location>
        <begin position="22"/>
        <end position="56"/>
    </location>
</feature>
<dbReference type="GeneID" id="54298121"/>
<dbReference type="AlphaFoldDB" id="A0A6A6B9C9"/>
<reference evidence="2" key="1">
    <citation type="journal article" date="2020" name="Stud. Mycol.">
        <title>101 Dothideomycetes genomes: a test case for predicting lifestyles and emergence of pathogens.</title>
        <authorList>
            <person name="Haridas S."/>
            <person name="Albert R."/>
            <person name="Binder M."/>
            <person name="Bloem J."/>
            <person name="Labutti K."/>
            <person name="Salamov A."/>
            <person name="Andreopoulos B."/>
            <person name="Baker S."/>
            <person name="Barry K."/>
            <person name="Bills G."/>
            <person name="Bluhm B."/>
            <person name="Cannon C."/>
            <person name="Castanera R."/>
            <person name="Culley D."/>
            <person name="Daum C."/>
            <person name="Ezra D."/>
            <person name="Gonzalez J."/>
            <person name="Henrissat B."/>
            <person name="Kuo A."/>
            <person name="Liang C."/>
            <person name="Lipzen A."/>
            <person name="Lutzoni F."/>
            <person name="Magnuson J."/>
            <person name="Mondo S."/>
            <person name="Nolan M."/>
            <person name="Ohm R."/>
            <person name="Pangilinan J."/>
            <person name="Park H.-J."/>
            <person name="Ramirez L."/>
            <person name="Alfaro M."/>
            <person name="Sun H."/>
            <person name="Tritt A."/>
            <person name="Yoshinaga Y."/>
            <person name="Zwiers L.-H."/>
            <person name="Turgeon B."/>
            <person name="Goodwin S."/>
            <person name="Spatafora J."/>
            <person name="Crous P."/>
            <person name="Grigoriev I."/>
        </authorList>
    </citation>
    <scope>NUCLEOTIDE SEQUENCE</scope>
    <source>
        <strain evidence="2">CBS 121167</strain>
    </source>
</reference>
<name>A0A6A6B9C9_9PEZI</name>
<accession>A0A6A6B9C9</accession>
<evidence type="ECO:0000313" key="3">
    <source>
        <dbReference type="Proteomes" id="UP000799438"/>
    </source>
</evidence>
<sequence length="75" mass="8216">MTLITLPKPAARLSASYLPRYKDLPSTRPSAPSLISAPAQHNTTQHPALRSTPCKDERTNELAMPVSCLLNLLFT</sequence>
<protein>
    <submittedName>
        <fullName evidence="2">Uncharacterized protein</fullName>
    </submittedName>
</protein>
<gene>
    <name evidence="2" type="ORF">K452DRAFT_288289</name>
</gene>
<evidence type="ECO:0000256" key="1">
    <source>
        <dbReference type="SAM" id="MobiDB-lite"/>
    </source>
</evidence>